<protein>
    <recommendedName>
        <fullName evidence="4">SXP/RAL-2 family protein Ani s 5-like cation-binding domain-containing protein</fullName>
    </recommendedName>
</protein>
<feature type="signal peptide" evidence="1">
    <location>
        <begin position="1"/>
        <end position="18"/>
    </location>
</feature>
<name>A0A2G9UZR0_TELCI</name>
<organism evidence="2 3">
    <name type="scientific">Teladorsagia circumcincta</name>
    <name type="common">Brown stomach worm</name>
    <name type="synonym">Ostertagia circumcincta</name>
    <dbReference type="NCBI Taxonomy" id="45464"/>
    <lineage>
        <taxon>Eukaryota</taxon>
        <taxon>Metazoa</taxon>
        <taxon>Ecdysozoa</taxon>
        <taxon>Nematoda</taxon>
        <taxon>Chromadorea</taxon>
        <taxon>Rhabditida</taxon>
        <taxon>Rhabditina</taxon>
        <taxon>Rhabditomorpha</taxon>
        <taxon>Strongyloidea</taxon>
        <taxon>Trichostrongylidae</taxon>
        <taxon>Teladorsagia</taxon>
    </lineage>
</organism>
<dbReference type="AlphaFoldDB" id="A0A2G9UZR0"/>
<gene>
    <name evidence="2" type="ORF">TELCIR_02242</name>
</gene>
<accession>A0A2G9UZR0</accession>
<evidence type="ECO:0000256" key="1">
    <source>
        <dbReference type="SAM" id="SignalP"/>
    </source>
</evidence>
<reference evidence="2 3" key="1">
    <citation type="submission" date="2015-09" db="EMBL/GenBank/DDBJ databases">
        <title>Draft genome of the parasitic nematode Teladorsagia circumcincta isolate WARC Sus (inbred).</title>
        <authorList>
            <person name="Mitreva M."/>
        </authorList>
    </citation>
    <scope>NUCLEOTIDE SEQUENCE [LARGE SCALE GENOMIC DNA]</scope>
    <source>
        <strain evidence="2 3">S</strain>
    </source>
</reference>
<keyword evidence="1" id="KW-0732">Signal</keyword>
<keyword evidence="3" id="KW-1185">Reference proteome</keyword>
<sequence length="141" mass="15586">MRTLIVVLFLTCIPAVAAQFGMGMGFPPPPPPPFGGFGGFGPMGGFGGPMGGFGFGGPFGFGGNTVEKEINSLADEFLQRSEHRDRVRRFQNFIFEREPGLDVWDNNILFVSLFNLFSVDINKSENNTHHNQILKSSMRER</sequence>
<evidence type="ECO:0000313" key="3">
    <source>
        <dbReference type="Proteomes" id="UP000230423"/>
    </source>
</evidence>
<feature type="chain" id="PRO_5013843037" description="SXP/RAL-2 family protein Ani s 5-like cation-binding domain-containing protein" evidence="1">
    <location>
        <begin position="19"/>
        <end position="141"/>
    </location>
</feature>
<dbReference type="EMBL" id="KZ345114">
    <property type="protein sequence ID" value="PIO75705.1"/>
    <property type="molecule type" value="Genomic_DNA"/>
</dbReference>
<proteinExistence type="predicted"/>
<evidence type="ECO:0008006" key="4">
    <source>
        <dbReference type="Google" id="ProtNLM"/>
    </source>
</evidence>
<evidence type="ECO:0000313" key="2">
    <source>
        <dbReference type="EMBL" id="PIO75705.1"/>
    </source>
</evidence>
<dbReference type="Proteomes" id="UP000230423">
    <property type="component" value="Unassembled WGS sequence"/>
</dbReference>